<keyword evidence="1" id="KW-1133">Transmembrane helix</keyword>
<proteinExistence type="predicted"/>
<dbReference type="RefSeq" id="WP_131851294.1">
    <property type="nucleotide sequence ID" value="NZ_SKFH01000007.1"/>
</dbReference>
<evidence type="ECO:0000256" key="1">
    <source>
        <dbReference type="SAM" id="Phobius"/>
    </source>
</evidence>
<evidence type="ECO:0000313" key="3">
    <source>
        <dbReference type="EMBL" id="TCZ73275.1"/>
    </source>
</evidence>
<organism evidence="3 4">
    <name type="scientific">Flaviaesturariibacter aridisoli</name>
    <dbReference type="NCBI Taxonomy" id="2545761"/>
    <lineage>
        <taxon>Bacteria</taxon>
        <taxon>Pseudomonadati</taxon>
        <taxon>Bacteroidota</taxon>
        <taxon>Chitinophagia</taxon>
        <taxon>Chitinophagales</taxon>
        <taxon>Chitinophagaceae</taxon>
        <taxon>Flaviaestuariibacter</taxon>
    </lineage>
</organism>
<keyword evidence="4" id="KW-1185">Reference proteome</keyword>
<feature type="transmembrane region" description="Helical" evidence="1">
    <location>
        <begin position="61"/>
        <end position="86"/>
    </location>
</feature>
<dbReference type="Proteomes" id="UP000295164">
    <property type="component" value="Unassembled WGS sequence"/>
</dbReference>
<reference evidence="3 4" key="1">
    <citation type="submission" date="2019-03" db="EMBL/GenBank/DDBJ databases">
        <authorList>
            <person name="Kim M.K.M."/>
        </authorList>
    </citation>
    <scope>NUCLEOTIDE SEQUENCE [LARGE SCALE GENOMIC DNA]</scope>
    <source>
        <strain evidence="3 4">17J68-15</strain>
    </source>
</reference>
<keyword evidence="1" id="KW-0472">Membrane</keyword>
<accession>A0A4R4E6G5</accession>
<name>A0A4R4E6G5_9BACT</name>
<feature type="chain" id="PRO_5020634321" description="Phage holin family protein" evidence="2">
    <location>
        <begin position="21"/>
        <end position="118"/>
    </location>
</feature>
<gene>
    <name evidence="3" type="ORF">E0486_06270</name>
</gene>
<evidence type="ECO:0000313" key="4">
    <source>
        <dbReference type="Proteomes" id="UP000295164"/>
    </source>
</evidence>
<feature type="transmembrane region" description="Helical" evidence="1">
    <location>
        <begin position="92"/>
        <end position="113"/>
    </location>
</feature>
<protein>
    <recommendedName>
        <fullName evidence="5">Phage holin family protein</fullName>
    </recommendedName>
</protein>
<feature type="signal peptide" evidence="2">
    <location>
        <begin position="1"/>
        <end position="20"/>
    </location>
</feature>
<comment type="caution">
    <text evidence="3">The sequence shown here is derived from an EMBL/GenBank/DDBJ whole genome shotgun (WGS) entry which is preliminary data.</text>
</comment>
<evidence type="ECO:0008006" key="5">
    <source>
        <dbReference type="Google" id="ProtNLM"/>
    </source>
</evidence>
<sequence>MLKRVSCTVLFLLLVTVCFAQDDEDHLSKAELLWGIKAGAVVGVIGFILQNIKAIKGLGTGLLFLAAFLAGVPILILILELVSTIVSFAFKIAIYLAIAAAVIWVISQIYTYFAGEKK</sequence>
<keyword evidence="1" id="KW-0812">Transmembrane</keyword>
<dbReference type="AlphaFoldDB" id="A0A4R4E6G5"/>
<feature type="transmembrane region" description="Helical" evidence="1">
    <location>
        <begin position="30"/>
        <end position="49"/>
    </location>
</feature>
<evidence type="ECO:0000256" key="2">
    <source>
        <dbReference type="SAM" id="SignalP"/>
    </source>
</evidence>
<keyword evidence="2" id="KW-0732">Signal</keyword>
<dbReference type="EMBL" id="SKFH01000007">
    <property type="protein sequence ID" value="TCZ73275.1"/>
    <property type="molecule type" value="Genomic_DNA"/>
</dbReference>